<keyword evidence="1" id="KW-1133">Transmembrane helix</keyword>
<feature type="transmembrane region" description="Helical" evidence="1">
    <location>
        <begin position="7"/>
        <end position="27"/>
    </location>
</feature>
<name>A0A0W8FWN7_9ZZZZ</name>
<gene>
    <name evidence="3" type="ORF">ASZ90_004906</name>
</gene>
<dbReference type="EMBL" id="LNQE01000729">
    <property type="protein sequence ID" value="KUG25270.1"/>
    <property type="molecule type" value="Genomic_DNA"/>
</dbReference>
<dbReference type="Pfam" id="PF12729">
    <property type="entry name" value="4HB_MCP_1"/>
    <property type="match status" value="1"/>
</dbReference>
<keyword evidence="1" id="KW-0812">Transmembrane</keyword>
<dbReference type="Gene3D" id="6.10.340.10">
    <property type="match status" value="1"/>
</dbReference>
<evidence type="ECO:0000256" key="1">
    <source>
        <dbReference type="SAM" id="Phobius"/>
    </source>
</evidence>
<feature type="domain" description="Chemotaxis methyl-accepting receptor HlyB-like 4HB MCP" evidence="2">
    <location>
        <begin position="1"/>
        <end position="160"/>
    </location>
</feature>
<comment type="caution">
    <text evidence="3">The sequence shown here is derived from an EMBL/GenBank/DDBJ whole genome shotgun (WGS) entry which is preliminary data.</text>
</comment>
<organism evidence="3">
    <name type="scientific">hydrocarbon metagenome</name>
    <dbReference type="NCBI Taxonomy" id="938273"/>
    <lineage>
        <taxon>unclassified sequences</taxon>
        <taxon>metagenomes</taxon>
        <taxon>ecological metagenomes</taxon>
    </lineage>
</organism>
<evidence type="ECO:0000259" key="2">
    <source>
        <dbReference type="Pfam" id="PF12729"/>
    </source>
</evidence>
<sequence>MKLRLKILSGFIILSLMLTVAAVWSIYELKSIGVSVNQLLQDNYKSIDAAKSMIEALEREDSGVLLLLLGKWDEGRSIIKAADEQFQKDFAIAANNLTIEGEGSYIETIQNKYRVYKNKWEKPIVGTSKEGDLNWYFEDVHHSFLDVKNSVAALMNLNDNTMFTTASELREKANRAIMPALVAILSALIFTFMFNYFVNYYIVTPLVKITDGVQAFIEKKKPFTVQIKSKDELTDLTASISTLCSLSQRDE</sequence>
<protein>
    <recommendedName>
        <fullName evidence="2">Chemotaxis methyl-accepting receptor HlyB-like 4HB MCP domain-containing protein</fullName>
    </recommendedName>
</protein>
<keyword evidence="1" id="KW-0472">Membrane</keyword>
<dbReference type="AlphaFoldDB" id="A0A0W8FWN7"/>
<feature type="transmembrane region" description="Helical" evidence="1">
    <location>
        <begin position="176"/>
        <end position="198"/>
    </location>
</feature>
<evidence type="ECO:0000313" key="3">
    <source>
        <dbReference type="EMBL" id="KUG25270.1"/>
    </source>
</evidence>
<reference evidence="3" key="1">
    <citation type="journal article" date="2015" name="Proc. Natl. Acad. Sci. U.S.A.">
        <title>Networks of energetic and metabolic interactions define dynamics in microbial communities.</title>
        <authorList>
            <person name="Embree M."/>
            <person name="Liu J.K."/>
            <person name="Al-Bassam M.M."/>
            <person name="Zengler K."/>
        </authorList>
    </citation>
    <scope>NUCLEOTIDE SEQUENCE</scope>
</reference>
<dbReference type="InterPro" id="IPR024478">
    <property type="entry name" value="HlyB_4HB_MCP"/>
</dbReference>
<proteinExistence type="predicted"/>
<accession>A0A0W8FWN7</accession>